<dbReference type="PANTHER" id="PTHR30055">
    <property type="entry name" value="HTH-TYPE TRANSCRIPTIONAL REGULATOR RUTR"/>
    <property type="match status" value="1"/>
</dbReference>
<name>A0A838BW82_9HYPH</name>
<dbReference type="InterPro" id="IPR050109">
    <property type="entry name" value="HTH-type_TetR-like_transc_reg"/>
</dbReference>
<feature type="compositionally biased region" description="Basic residues" evidence="3">
    <location>
        <begin position="236"/>
        <end position="245"/>
    </location>
</feature>
<evidence type="ECO:0000256" key="1">
    <source>
        <dbReference type="ARBA" id="ARBA00023125"/>
    </source>
</evidence>
<dbReference type="GO" id="GO:0003700">
    <property type="term" value="F:DNA-binding transcription factor activity"/>
    <property type="evidence" value="ECO:0007669"/>
    <property type="project" value="TreeGrafter"/>
</dbReference>
<dbReference type="PANTHER" id="PTHR30055:SF235">
    <property type="entry name" value="TRANSCRIPTIONAL REGULATORY PROTEIN"/>
    <property type="match status" value="1"/>
</dbReference>
<feature type="DNA-binding region" description="H-T-H motif" evidence="2">
    <location>
        <begin position="35"/>
        <end position="54"/>
    </location>
</feature>
<evidence type="ECO:0000256" key="3">
    <source>
        <dbReference type="SAM" id="MobiDB-lite"/>
    </source>
</evidence>
<dbReference type="GO" id="GO:0000976">
    <property type="term" value="F:transcription cis-regulatory region binding"/>
    <property type="evidence" value="ECO:0007669"/>
    <property type="project" value="TreeGrafter"/>
</dbReference>
<dbReference type="InterPro" id="IPR001647">
    <property type="entry name" value="HTH_TetR"/>
</dbReference>
<comment type="caution">
    <text evidence="5">The sequence shown here is derived from an EMBL/GenBank/DDBJ whole genome shotgun (WGS) entry which is preliminary data.</text>
</comment>
<feature type="compositionally biased region" description="Basic and acidic residues" evidence="3">
    <location>
        <begin position="217"/>
        <end position="235"/>
    </location>
</feature>
<reference evidence="5 6" key="1">
    <citation type="submission" date="2020-07" db="EMBL/GenBank/DDBJ databases">
        <title>Draft genome and description of Microvirga mediterraneensis Marseille-Q2068 sp. nov.</title>
        <authorList>
            <person name="Boxberger M."/>
        </authorList>
    </citation>
    <scope>NUCLEOTIDE SEQUENCE [LARGE SCALE GENOMIC DNA]</scope>
    <source>
        <strain evidence="5 6">Marseille-Q2068</strain>
    </source>
</reference>
<evidence type="ECO:0000313" key="6">
    <source>
        <dbReference type="Proteomes" id="UP000572984"/>
    </source>
</evidence>
<feature type="domain" description="HTH tetR-type" evidence="4">
    <location>
        <begin position="12"/>
        <end position="72"/>
    </location>
</feature>
<feature type="region of interest" description="Disordered" evidence="3">
    <location>
        <begin position="197"/>
        <end position="245"/>
    </location>
</feature>
<dbReference type="Gene3D" id="1.10.357.10">
    <property type="entry name" value="Tetracycline Repressor, domain 2"/>
    <property type="match status" value="1"/>
</dbReference>
<protein>
    <submittedName>
        <fullName evidence="5">TetR/AcrR family transcriptional regulator</fullName>
    </submittedName>
</protein>
<evidence type="ECO:0000313" key="5">
    <source>
        <dbReference type="EMBL" id="MBA1159143.1"/>
    </source>
</evidence>
<gene>
    <name evidence="5" type="ORF">H0S73_23950</name>
</gene>
<sequence length="245" mass="26529">MSSSKKIHQQSQSTRERILAAAAVRFSMHSYEHVGLRDIAADIGVDVALVHRAFGSKEQLFAATLKQTFHGEALLAAGDRTLSEHLTTELLKEPVGKKADQPDPLQMLVRSISHPQAGAIIRRHMQEDLLGPLSALLNDPADQRAALAAGCMLGIGMMRYVLQSDALKDVRQEVLSPLVARIMDSCLGEMGPVGSVNLARPAGSPDVPGPSPSRGSGRKEPTRCDRSKQPCEARGKSRTRSRTRQ</sequence>
<dbReference type="SUPFAM" id="SSF48498">
    <property type="entry name" value="Tetracyclin repressor-like, C-terminal domain"/>
    <property type="match status" value="1"/>
</dbReference>
<keyword evidence="1 2" id="KW-0238">DNA-binding</keyword>
<proteinExistence type="predicted"/>
<dbReference type="Pfam" id="PF00440">
    <property type="entry name" value="TetR_N"/>
    <property type="match status" value="1"/>
</dbReference>
<dbReference type="InterPro" id="IPR009057">
    <property type="entry name" value="Homeodomain-like_sf"/>
</dbReference>
<evidence type="ECO:0000256" key="2">
    <source>
        <dbReference type="PROSITE-ProRule" id="PRU00335"/>
    </source>
</evidence>
<dbReference type="EMBL" id="JACDXJ010000003">
    <property type="protein sequence ID" value="MBA1159143.1"/>
    <property type="molecule type" value="Genomic_DNA"/>
</dbReference>
<dbReference type="InterPro" id="IPR041678">
    <property type="entry name" value="TetR_C_16"/>
</dbReference>
<accession>A0A838BW82</accession>
<keyword evidence="6" id="KW-1185">Reference proteome</keyword>
<dbReference type="SUPFAM" id="SSF46689">
    <property type="entry name" value="Homeodomain-like"/>
    <property type="match status" value="1"/>
</dbReference>
<organism evidence="5 6">
    <name type="scientific">Microvirga mediterraneensis</name>
    <dbReference type="NCBI Taxonomy" id="2754695"/>
    <lineage>
        <taxon>Bacteria</taxon>
        <taxon>Pseudomonadati</taxon>
        <taxon>Pseudomonadota</taxon>
        <taxon>Alphaproteobacteria</taxon>
        <taxon>Hyphomicrobiales</taxon>
        <taxon>Methylobacteriaceae</taxon>
        <taxon>Microvirga</taxon>
    </lineage>
</organism>
<dbReference type="PROSITE" id="PS50977">
    <property type="entry name" value="HTH_TETR_2"/>
    <property type="match status" value="1"/>
</dbReference>
<dbReference type="RefSeq" id="WP_181054743.1">
    <property type="nucleotide sequence ID" value="NZ_JACDXJ010000003.1"/>
</dbReference>
<dbReference type="InterPro" id="IPR036271">
    <property type="entry name" value="Tet_transcr_reg_TetR-rel_C_sf"/>
</dbReference>
<dbReference type="Proteomes" id="UP000572984">
    <property type="component" value="Unassembled WGS sequence"/>
</dbReference>
<dbReference type="Pfam" id="PF17920">
    <property type="entry name" value="TetR_C_16"/>
    <property type="match status" value="1"/>
</dbReference>
<evidence type="ECO:0000259" key="4">
    <source>
        <dbReference type="PROSITE" id="PS50977"/>
    </source>
</evidence>
<dbReference type="AlphaFoldDB" id="A0A838BW82"/>